<comment type="caution">
    <text evidence="3">The sequence shown here is derived from an EMBL/GenBank/DDBJ whole genome shotgun (WGS) entry which is preliminary data.</text>
</comment>
<dbReference type="AlphaFoldDB" id="A0A5A9XBG8"/>
<accession>A0A5A9XBG8</accession>
<keyword evidence="4" id="KW-1185">Reference proteome</keyword>
<dbReference type="Gene3D" id="1.50.10.20">
    <property type="match status" value="1"/>
</dbReference>
<evidence type="ECO:0000313" key="3">
    <source>
        <dbReference type="EMBL" id="KAA0890502.1"/>
    </source>
</evidence>
<evidence type="ECO:0000256" key="1">
    <source>
        <dbReference type="ARBA" id="ARBA00022737"/>
    </source>
</evidence>
<gene>
    <name evidence="3" type="ORF">ET418_12660</name>
</gene>
<dbReference type="InterPro" id="IPR001330">
    <property type="entry name" value="Prenyltrans"/>
</dbReference>
<dbReference type="OrthoDB" id="250138at2"/>
<dbReference type="EMBL" id="SRSD01000007">
    <property type="protein sequence ID" value="KAA0890502.1"/>
    <property type="molecule type" value="Genomic_DNA"/>
</dbReference>
<sequence>MITSEYLLSSINKYLQCTHIEGAGRYKSSVDGKETLYASCFALMIMHFIGEFSEISEKEKAEWAEYILSHQDPETGYFVGPEISQGKLLSEAHSRDHLSMHLTAHVLPALKILGIKPKYSLKFAEKYLDIEYLDTWLCGIDWTSAWLEGNNLLFVGQFLIYLYEEYNIAEARPVVDYLLNWLDTKIDSNTGLWGTEGCADIAPAIYGAYHQLILYYYLNHNIKYREKIIDSVLSIQHIDGGFSNYFGGGSCEDVDCVDILVNMYKITNYKHNKIETALRKSACNLIRKLTFEGGFYYKRNTEFYHMGMEYTYAPPQSANMFSTWFTVHTLFLISEVIDLPCTRNINYNFNQACSMGWHTKSGLNKARFYWNDIPGVIASTILYKLYFEAVDIKDNCRPINRIYNLIRGRHAQG</sequence>
<dbReference type="RefSeq" id="WP_149308023.1">
    <property type="nucleotide sequence ID" value="NZ_SRSD01000007.1"/>
</dbReference>
<feature type="domain" description="Prenyltransferase alpha-alpha toroid" evidence="2">
    <location>
        <begin position="36"/>
        <end position="114"/>
    </location>
</feature>
<dbReference type="Proteomes" id="UP000324298">
    <property type="component" value="Unassembled WGS sequence"/>
</dbReference>
<dbReference type="GO" id="GO:0003824">
    <property type="term" value="F:catalytic activity"/>
    <property type="evidence" value="ECO:0007669"/>
    <property type="project" value="InterPro"/>
</dbReference>
<evidence type="ECO:0000313" key="4">
    <source>
        <dbReference type="Proteomes" id="UP000324298"/>
    </source>
</evidence>
<reference evidence="3 4" key="1">
    <citation type="submission" date="2019-04" db="EMBL/GenBank/DDBJ databases">
        <title>Geobacter ruber sp. nov., ferric-reducing bacteria isolated from paddy soil.</title>
        <authorList>
            <person name="Xu Z."/>
            <person name="Masuda Y."/>
            <person name="Itoh H."/>
            <person name="Senoo K."/>
        </authorList>
    </citation>
    <scope>NUCLEOTIDE SEQUENCE [LARGE SCALE GENOMIC DNA]</scope>
    <source>
        <strain evidence="3 4">Red88</strain>
    </source>
</reference>
<name>A0A5A9XBG8_9BACT</name>
<keyword evidence="1" id="KW-0677">Repeat</keyword>
<proteinExistence type="predicted"/>
<dbReference type="SUPFAM" id="SSF48239">
    <property type="entry name" value="Terpenoid cyclases/Protein prenyltransferases"/>
    <property type="match status" value="1"/>
</dbReference>
<feature type="domain" description="Prenyltransferase alpha-alpha toroid" evidence="2">
    <location>
        <begin position="179"/>
        <end position="310"/>
    </location>
</feature>
<protein>
    <recommendedName>
        <fullName evidence="2">Prenyltransferase alpha-alpha toroid domain-containing protein</fullName>
    </recommendedName>
</protein>
<organism evidence="3 4">
    <name type="scientific">Oryzomonas rubra</name>
    <dbReference type="NCBI Taxonomy" id="2509454"/>
    <lineage>
        <taxon>Bacteria</taxon>
        <taxon>Pseudomonadati</taxon>
        <taxon>Thermodesulfobacteriota</taxon>
        <taxon>Desulfuromonadia</taxon>
        <taxon>Geobacterales</taxon>
        <taxon>Geobacteraceae</taxon>
        <taxon>Oryzomonas</taxon>
    </lineage>
</organism>
<dbReference type="Pfam" id="PF00432">
    <property type="entry name" value="Prenyltrans"/>
    <property type="match status" value="2"/>
</dbReference>
<evidence type="ECO:0000259" key="2">
    <source>
        <dbReference type="Pfam" id="PF00432"/>
    </source>
</evidence>
<dbReference type="InterPro" id="IPR008930">
    <property type="entry name" value="Terpenoid_cyclase/PrenylTrfase"/>
</dbReference>